<keyword evidence="7" id="KW-0539">Nucleus</keyword>
<keyword evidence="6" id="KW-0408">Iron</keyword>
<evidence type="ECO:0000256" key="5">
    <source>
        <dbReference type="ARBA" id="ARBA00023002"/>
    </source>
</evidence>
<gene>
    <name evidence="9" type="ORF">GAYE_SCF00G1719</name>
</gene>
<dbReference type="InterPro" id="IPR041667">
    <property type="entry name" value="Cupin_8"/>
</dbReference>
<evidence type="ECO:0000256" key="4">
    <source>
        <dbReference type="ARBA" id="ARBA00022964"/>
    </source>
</evidence>
<sequence>MSSKCIVAWGKQEISRWQTILVKEYNGEAAVFLLKQLLQGLGTLPLSTFADFWNEPKNSYFVANLHKLALCLLTKSWEELHIGEWSKAPQVWREVYAFASIVFVCTDSCRDIEEASRLLDLAVLLGSESWKEELLDCLRYLESSGNGASLCSETEQGEQVDRIVTGEYIPSSSLVQYPLVETHRPSIETFFTQYMTPQRPVVIKGVATEWPCVKEQRWNDIAYWKRIAGNRLVPVEIGSSYMSDDWSQQLMRLGEFIDKHILESNPTVGYLAQHPLLEQVPSLMRDIQIPEYCYLSESLAFPRIHIWFGPKHTTTPLHYDPQHNLFVQIVGWKYIRLYAPEESSKLYPSQGTIHRNTSLIEDIEQVDIEKYPNYVHAVYQDCILGSGDMLYIPPGYWHYVKSLDKSISLSFWWK</sequence>
<dbReference type="GO" id="GO:0005634">
    <property type="term" value="C:nucleus"/>
    <property type="evidence" value="ECO:0007669"/>
    <property type="project" value="UniProtKB-SubCell"/>
</dbReference>
<dbReference type="EMBL" id="JANCYU010000020">
    <property type="protein sequence ID" value="KAK4523823.1"/>
    <property type="molecule type" value="Genomic_DNA"/>
</dbReference>
<dbReference type="PANTHER" id="PTHR12461:SF105">
    <property type="entry name" value="HYPOXIA-INDUCIBLE FACTOR 1-ALPHA INHIBITOR"/>
    <property type="match status" value="1"/>
</dbReference>
<evidence type="ECO:0000256" key="7">
    <source>
        <dbReference type="ARBA" id="ARBA00023242"/>
    </source>
</evidence>
<dbReference type="AlphaFoldDB" id="A0AAV9I8Y6"/>
<proteinExistence type="predicted"/>
<accession>A0AAV9I8Y6</accession>
<dbReference type="SUPFAM" id="SSF51197">
    <property type="entry name" value="Clavaminate synthase-like"/>
    <property type="match status" value="1"/>
</dbReference>
<comment type="cofactor">
    <cofactor evidence="1">
        <name>Fe(2+)</name>
        <dbReference type="ChEBI" id="CHEBI:29033"/>
    </cofactor>
</comment>
<dbReference type="Proteomes" id="UP001300502">
    <property type="component" value="Unassembled WGS sequence"/>
</dbReference>
<evidence type="ECO:0000313" key="10">
    <source>
        <dbReference type="Proteomes" id="UP001300502"/>
    </source>
</evidence>
<dbReference type="PANTHER" id="PTHR12461">
    <property type="entry name" value="HYPOXIA-INDUCIBLE FACTOR 1 ALPHA INHIBITOR-RELATED"/>
    <property type="match status" value="1"/>
</dbReference>
<dbReference type="SMART" id="SM00558">
    <property type="entry name" value="JmjC"/>
    <property type="match status" value="1"/>
</dbReference>
<evidence type="ECO:0000256" key="2">
    <source>
        <dbReference type="ARBA" id="ARBA00004123"/>
    </source>
</evidence>
<evidence type="ECO:0000256" key="6">
    <source>
        <dbReference type="ARBA" id="ARBA00023004"/>
    </source>
</evidence>
<dbReference type="Gene3D" id="2.60.120.650">
    <property type="entry name" value="Cupin"/>
    <property type="match status" value="1"/>
</dbReference>
<dbReference type="Pfam" id="PF13621">
    <property type="entry name" value="Cupin_8"/>
    <property type="match status" value="1"/>
</dbReference>
<reference evidence="9 10" key="1">
    <citation type="submission" date="2022-07" db="EMBL/GenBank/DDBJ databases">
        <title>Genome-wide signatures of adaptation to extreme environments.</title>
        <authorList>
            <person name="Cho C.H."/>
            <person name="Yoon H.S."/>
        </authorList>
    </citation>
    <scope>NUCLEOTIDE SEQUENCE [LARGE SCALE GENOMIC DNA]</scope>
    <source>
        <strain evidence="9 10">108.79 E11</strain>
    </source>
</reference>
<evidence type="ECO:0000313" key="9">
    <source>
        <dbReference type="EMBL" id="KAK4523823.1"/>
    </source>
</evidence>
<organism evidence="9 10">
    <name type="scientific">Galdieria yellowstonensis</name>
    <dbReference type="NCBI Taxonomy" id="3028027"/>
    <lineage>
        <taxon>Eukaryota</taxon>
        <taxon>Rhodophyta</taxon>
        <taxon>Bangiophyceae</taxon>
        <taxon>Galdieriales</taxon>
        <taxon>Galdieriaceae</taxon>
        <taxon>Galdieria</taxon>
    </lineage>
</organism>
<dbReference type="InterPro" id="IPR056520">
    <property type="entry name" value="ARM_KDM8_N"/>
</dbReference>
<evidence type="ECO:0000256" key="3">
    <source>
        <dbReference type="ARBA" id="ARBA00022723"/>
    </source>
</evidence>
<evidence type="ECO:0000256" key="1">
    <source>
        <dbReference type="ARBA" id="ARBA00001954"/>
    </source>
</evidence>
<dbReference type="GO" id="GO:0051213">
    <property type="term" value="F:dioxygenase activity"/>
    <property type="evidence" value="ECO:0007669"/>
    <property type="project" value="UniProtKB-KW"/>
</dbReference>
<dbReference type="GO" id="GO:0046872">
    <property type="term" value="F:metal ion binding"/>
    <property type="evidence" value="ECO:0007669"/>
    <property type="project" value="UniProtKB-KW"/>
</dbReference>
<protein>
    <recommendedName>
        <fullName evidence="8">JmjC domain-containing protein</fullName>
    </recommendedName>
</protein>
<keyword evidence="4" id="KW-0223">Dioxygenase</keyword>
<name>A0AAV9I8Y6_9RHOD</name>
<comment type="subcellular location">
    <subcellularLocation>
        <location evidence="2">Nucleus</location>
    </subcellularLocation>
</comment>
<keyword evidence="5" id="KW-0560">Oxidoreductase</keyword>
<dbReference type="Pfam" id="PF24472">
    <property type="entry name" value="ARM_KDM8_N"/>
    <property type="match status" value="1"/>
</dbReference>
<keyword evidence="3" id="KW-0479">Metal-binding</keyword>
<keyword evidence="10" id="KW-1185">Reference proteome</keyword>
<dbReference type="InterPro" id="IPR003347">
    <property type="entry name" value="JmjC_dom"/>
</dbReference>
<comment type="caution">
    <text evidence="9">The sequence shown here is derived from an EMBL/GenBank/DDBJ whole genome shotgun (WGS) entry which is preliminary data.</text>
</comment>
<dbReference type="PROSITE" id="PS51184">
    <property type="entry name" value="JMJC"/>
    <property type="match status" value="1"/>
</dbReference>
<feature type="domain" description="JmjC" evidence="8">
    <location>
        <begin position="263"/>
        <end position="414"/>
    </location>
</feature>
<evidence type="ECO:0000259" key="8">
    <source>
        <dbReference type="PROSITE" id="PS51184"/>
    </source>
</evidence>